<evidence type="ECO:0000313" key="1">
    <source>
        <dbReference type="EMBL" id="KAL3714420.1"/>
    </source>
</evidence>
<dbReference type="AlphaFoldDB" id="A0ABD3IHH3"/>
<evidence type="ECO:0000313" key="2">
    <source>
        <dbReference type="Proteomes" id="UP001634007"/>
    </source>
</evidence>
<comment type="caution">
    <text evidence="1">The sequence shown here is derived from an EMBL/GenBank/DDBJ whole genome shotgun (WGS) entry which is preliminary data.</text>
</comment>
<dbReference type="EMBL" id="JBJKBG010000011">
    <property type="protein sequence ID" value="KAL3714420.1"/>
    <property type="molecule type" value="Genomic_DNA"/>
</dbReference>
<dbReference type="Proteomes" id="UP001634007">
    <property type="component" value="Unassembled WGS sequence"/>
</dbReference>
<sequence length="101" mass="11534">MMNRKTGKVSSELKIELWTGVNWSFNAVKSHGNLTANVLWVRRLYGCDSMLVEHLRLPFNADLFMKEERLSVDKIGCFRLLIGDSGLFMLASEQLPCQDLV</sequence>
<gene>
    <name evidence="1" type="ORF">ACJRO7_006359</name>
</gene>
<proteinExistence type="predicted"/>
<accession>A0ABD3IHH3</accession>
<reference evidence="1 2" key="1">
    <citation type="submission" date="2024-11" db="EMBL/GenBank/DDBJ databases">
        <title>Chromosome-level genome assembly of Eucalyptus globulus Labill. provides insights into its genome evolution.</title>
        <authorList>
            <person name="Li X."/>
        </authorList>
    </citation>
    <scope>NUCLEOTIDE SEQUENCE [LARGE SCALE GENOMIC DNA]</scope>
    <source>
        <strain evidence="1">CL2024</strain>
        <tissue evidence="1">Fresh tender leaves</tissue>
    </source>
</reference>
<name>A0ABD3IHH3_EUCGL</name>
<keyword evidence="2" id="KW-1185">Reference proteome</keyword>
<organism evidence="1 2">
    <name type="scientific">Eucalyptus globulus</name>
    <name type="common">Tasmanian blue gum</name>
    <dbReference type="NCBI Taxonomy" id="34317"/>
    <lineage>
        <taxon>Eukaryota</taxon>
        <taxon>Viridiplantae</taxon>
        <taxon>Streptophyta</taxon>
        <taxon>Embryophyta</taxon>
        <taxon>Tracheophyta</taxon>
        <taxon>Spermatophyta</taxon>
        <taxon>Magnoliopsida</taxon>
        <taxon>eudicotyledons</taxon>
        <taxon>Gunneridae</taxon>
        <taxon>Pentapetalae</taxon>
        <taxon>rosids</taxon>
        <taxon>malvids</taxon>
        <taxon>Myrtales</taxon>
        <taxon>Myrtaceae</taxon>
        <taxon>Myrtoideae</taxon>
        <taxon>Eucalypteae</taxon>
        <taxon>Eucalyptus</taxon>
    </lineage>
</organism>
<protein>
    <submittedName>
        <fullName evidence="1">Uncharacterized protein</fullName>
    </submittedName>
</protein>